<reference evidence="4 5" key="1">
    <citation type="submission" date="2024-02" db="EMBL/GenBank/DDBJ databases">
        <title>De novo assembly and annotation of 12 fungi associated with fruit tree decline syndrome in Ontario, Canada.</title>
        <authorList>
            <person name="Sulman M."/>
            <person name="Ellouze W."/>
            <person name="Ilyukhin E."/>
        </authorList>
    </citation>
    <scope>NUCLEOTIDE SEQUENCE [LARGE SCALE GENOMIC DNA]</scope>
    <source>
        <strain evidence="4 5">M97-236</strain>
    </source>
</reference>
<keyword evidence="5" id="KW-1185">Reference proteome</keyword>
<gene>
    <name evidence="4" type="ORF">SLS59_000604</name>
</gene>
<evidence type="ECO:0000256" key="2">
    <source>
        <dbReference type="ARBA" id="ARBA00022643"/>
    </source>
</evidence>
<evidence type="ECO:0008006" key="6">
    <source>
        <dbReference type="Google" id="ProtNLM"/>
    </source>
</evidence>
<keyword evidence="3" id="KW-0560">Oxidoreductase</keyword>
<evidence type="ECO:0000256" key="3">
    <source>
        <dbReference type="ARBA" id="ARBA00023002"/>
    </source>
</evidence>
<organism evidence="4 5">
    <name type="scientific">Nothophoma quercina</name>
    <dbReference type="NCBI Taxonomy" id="749835"/>
    <lineage>
        <taxon>Eukaryota</taxon>
        <taxon>Fungi</taxon>
        <taxon>Dikarya</taxon>
        <taxon>Ascomycota</taxon>
        <taxon>Pezizomycotina</taxon>
        <taxon>Dothideomycetes</taxon>
        <taxon>Pleosporomycetidae</taxon>
        <taxon>Pleosporales</taxon>
        <taxon>Pleosporineae</taxon>
        <taxon>Didymellaceae</taxon>
        <taxon>Nothophoma</taxon>
    </lineage>
</organism>
<dbReference type="InterPro" id="IPR004136">
    <property type="entry name" value="NMO"/>
</dbReference>
<evidence type="ECO:0000256" key="1">
    <source>
        <dbReference type="ARBA" id="ARBA00022630"/>
    </source>
</evidence>
<name>A0ABR3S2Q1_9PLEO</name>
<keyword evidence="2" id="KW-0288">FMN</keyword>
<evidence type="ECO:0000313" key="4">
    <source>
        <dbReference type="EMBL" id="KAL1610967.1"/>
    </source>
</evidence>
<dbReference type="Proteomes" id="UP001521222">
    <property type="component" value="Unassembled WGS sequence"/>
</dbReference>
<dbReference type="Pfam" id="PF03060">
    <property type="entry name" value="NMO"/>
    <property type="match status" value="1"/>
</dbReference>
<dbReference type="PANTHER" id="PTHR32332:SF34">
    <property type="entry name" value="2-NITROPROPANE DIOXYGENASE FAMILY, PUTATIVE-RELATED"/>
    <property type="match status" value="1"/>
</dbReference>
<dbReference type="CDD" id="cd04730">
    <property type="entry name" value="NPD_like"/>
    <property type="match status" value="1"/>
</dbReference>
<dbReference type="Gene3D" id="3.20.20.70">
    <property type="entry name" value="Aldolase class I"/>
    <property type="match status" value="1"/>
</dbReference>
<evidence type="ECO:0000313" key="5">
    <source>
        <dbReference type="Proteomes" id="UP001521222"/>
    </source>
</evidence>
<dbReference type="PANTHER" id="PTHR32332">
    <property type="entry name" value="2-NITROPROPANE DIOXYGENASE"/>
    <property type="match status" value="1"/>
</dbReference>
<accession>A0ABR3S2Q1</accession>
<keyword evidence="1" id="KW-0285">Flavoprotein</keyword>
<dbReference type="EMBL" id="JAKIXB020000002">
    <property type="protein sequence ID" value="KAL1610967.1"/>
    <property type="molecule type" value="Genomic_DNA"/>
</dbReference>
<protein>
    <recommendedName>
        <fullName evidence="6">Nitronate monooxygenase domain-containing protein</fullName>
    </recommendedName>
</protein>
<comment type="caution">
    <text evidence="4">The sequence shown here is derived from an EMBL/GenBank/DDBJ whole genome shotgun (WGS) entry which is preliminary data.</text>
</comment>
<dbReference type="InterPro" id="IPR013785">
    <property type="entry name" value="Aldolase_TIM"/>
</dbReference>
<dbReference type="SUPFAM" id="SSF51412">
    <property type="entry name" value="Inosine monophosphate dehydrogenase (IMPDH)"/>
    <property type="match status" value="1"/>
</dbReference>
<sequence length="329" mass="34481">MRLIALADLAVAISKAGGLGFIGAGTDVSDLGKYLEDATTLLNATDLKPTNGMLPVGVGFINWGADLAAAMPLIAQYKPTAVWFFAPSSVSELAEWTKKYRDASPETKVWVQIGSVQEALNVVREVRPDVLVVQGTDAGGHGLAQGAGLIPLLPEVADAVAAQIPDEEAQPLLIAAGGIADARGTSAALMLGAHGVVMGTRFLASDEAVIAKGYQDEVLRASDGGQTTVRTKVWDNARGTKGWAATHNGRGIINKTYTDAQRGMADDENKKLYETDLQKGDQGWGVQARLCTYAGSAVGLVKELKAAGDIVTEVREGARKLVEGAKSRL</sequence>
<proteinExistence type="predicted"/>